<dbReference type="InterPro" id="IPR023393">
    <property type="entry name" value="START-like_dom_sf"/>
</dbReference>
<accession>A0A9P4UKF7</accession>
<evidence type="ECO:0000313" key="2">
    <source>
        <dbReference type="Proteomes" id="UP000799441"/>
    </source>
</evidence>
<evidence type="ECO:0000313" key="1">
    <source>
        <dbReference type="EMBL" id="KAF2718992.1"/>
    </source>
</evidence>
<dbReference type="PROSITE" id="PS51257">
    <property type="entry name" value="PROKAR_LIPOPROTEIN"/>
    <property type="match status" value="1"/>
</dbReference>
<keyword evidence="2" id="KW-1185">Reference proteome</keyword>
<name>A0A9P4UKF7_9PEZI</name>
<dbReference type="EMBL" id="MU003817">
    <property type="protein sequence ID" value="KAF2718992.1"/>
    <property type="molecule type" value="Genomic_DNA"/>
</dbReference>
<dbReference type="AlphaFoldDB" id="A0A9P4UKF7"/>
<dbReference type="Gene3D" id="3.30.530.20">
    <property type="match status" value="1"/>
</dbReference>
<dbReference type="SUPFAM" id="SSF55961">
    <property type="entry name" value="Bet v1-like"/>
    <property type="match status" value="1"/>
</dbReference>
<sequence>MADKSHHYDSSYTGPRTTSTIPSGGVFSCYSSFSTHVAPKDVHSAIIHYQTWPEWNTFVPSCIVTSPSNPTPTKLESGSKITFRARMDDLPSTSLATSKEIVTKVDSPPTKPGEVCRICWVFDNGGSYAPGFVMKAERVNEIEVREDGGTDYRTWETFAGPVAYAIRWKYGASLDKRFDDWRHDLKKYVEGRHVRDPA</sequence>
<dbReference type="Proteomes" id="UP000799441">
    <property type="component" value="Unassembled WGS sequence"/>
</dbReference>
<comment type="caution">
    <text evidence="1">The sequence shown here is derived from an EMBL/GenBank/DDBJ whole genome shotgun (WGS) entry which is preliminary data.</text>
</comment>
<evidence type="ECO:0008006" key="3">
    <source>
        <dbReference type="Google" id="ProtNLM"/>
    </source>
</evidence>
<dbReference type="CDD" id="cd07822">
    <property type="entry name" value="SRPBCC_4"/>
    <property type="match status" value="1"/>
</dbReference>
<proteinExistence type="predicted"/>
<organism evidence="1 2">
    <name type="scientific">Polychaeton citri CBS 116435</name>
    <dbReference type="NCBI Taxonomy" id="1314669"/>
    <lineage>
        <taxon>Eukaryota</taxon>
        <taxon>Fungi</taxon>
        <taxon>Dikarya</taxon>
        <taxon>Ascomycota</taxon>
        <taxon>Pezizomycotina</taxon>
        <taxon>Dothideomycetes</taxon>
        <taxon>Dothideomycetidae</taxon>
        <taxon>Capnodiales</taxon>
        <taxon>Capnodiaceae</taxon>
        <taxon>Polychaeton</taxon>
    </lineage>
</organism>
<gene>
    <name evidence="1" type="ORF">K431DRAFT_229579</name>
</gene>
<dbReference type="OrthoDB" id="509124at2759"/>
<protein>
    <recommendedName>
        <fullName evidence="3">Bet v1-like protein</fullName>
    </recommendedName>
</protein>
<reference evidence="1" key="1">
    <citation type="journal article" date="2020" name="Stud. Mycol.">
        <title>101 Dothideomycetes genomes: a test case for predicting lifestyles and emergence of pathogens.</title>
        <authorList>
            <person name="Haridas S."/>
            <person name="Albert R."/>
            <person name="Binder M."/>
            <person name="Bloem J."/>
            <person name="Labutti K."/>
            <person name="Salamov A."/>
            <person name="Andreopoulos B."/>
            <person name="Baker S."/>
            <person name="Barry K."/>
            <person name="Bills G."/>
            <person name="Bluhm B."/>
            <person name="Cannon C."/>
            <person name="Castanera R."/>
            <person name="Culley D."/>
            <person name="Daum C."/>
            <person name="Ezra D."/>
            <person name="Gonzalez J."/>
            <person name="Henrissat B."/>
            <person name="Kuo A."/>
            <person name="Liang C."/>
            <person name="Lipzen A."/>
            <person name="Lutzoni F."/>
            <person name="Magnuson J."/>
            <person name="Mondo S."/>
            <person name="Nolan M."/>
            <person name="Ohm R."/>
            <person name="Pangilinan J."/>
            <person name="Park H.-J."/>
            <person name="Ramirez L."/>
            <person name="Alfaro M."/>
            <person name="Sun H."/>
            <person name="Tritt A."/>
            <person name="Yoshinaga Y."/>
            <person name="Zwiers L.-H."/>
            <person name="Turgeon B."/>
            <person name="Goodwin S."/>
            <person name="Spatafora J."/>
            <person name="Crous P."/>
            <person name="Grigoriev I."/>
        </authorList>
    </citation>
    <scope>NUCLEOTIDE SEQUENCE</scope>
    <source>
        <strain evidence="1">CBS 116435</strain>
    </source>
</reference>